<evidence type="ECO:0000256" key="8">
    <source>
        <dbReference type="ARBA" id="ARBA00041732"/>
    </source>
</evidence>
<dbReference type="GO" id="GO:0016579">
    <property type="term" value="P:protein deubiquitination"/>
    <property type="evidence" value="ECO:0007669"/>
    <property type="project" value="InterPro"/>
</dbReference>
<dbReference type="Proteomes" id="UP000000707">
    <property type="component" value="Unassembled WGS sequence"/>
</dbReference>
<evidence type="ECO:0000256" key="10">
    <source>
        <dbReference type="ARBA" id="ARBA00042737"/>
    </source>
</evidence>
<dbReference type="PROSITE" id="PS50235">
    <property type="entry name" value="USP_3"/>
    <property type="match status" value="1"/>
</dbReference>
<dbReference type="EC" id="3.4.19.12" evidence="2"/>
<dbReference type="Pfam" id="PF00443">
    <property type="entry name" value="UCH"/>
    <property type="match status" value="1"/>
</dbReference>
<evidence type="ECO:0000259" key="11">
    <source>
        <dbReference type="PROSITE" id="PS50235"/>
    </source>
</evidence>
<dbReference type="EMBL" id="GL996528">
    <property type="protein sequence ID" value="EGV60179.1"/>
    <property type="molecule type" value="Genomic_DNA"/>
</dbReference>
<dbReference type="InterPro" id="IPR025305">
    <property type="entry name" value="UCH_repeat_domain"/>
</dbReference>
<dbReference type="STRING" id="590646.G3BCJ5"/>
<dbReference type="GO" id="GO:0061136">
    <property type="term" value="P:regulation of proteasomal protein catabolic process"/>
    <property type="evidence" value="ECO:0007669"/>
    <property type="project" value="TreeGrafter"/>
</dbReference>
<protein>
    <recommendedName>
        <fullName evidence="7">Ubiquitin carboxyl-terminal hydrolase 2</fullName>
        <ecNumber evidence="2">3.4.19.12</ecNumber>
    </recommendedName>
    <alternativeName>
        <fullName evidence="9">Deubiquitinating enzyme 2</fullName>
    </alternativeName>
    <alternativeName>
        <fullName evidence="8">Ubiquitin thioesterase 2</fullName>
    </alternativeName>
    <alternativeName>
        <fullName evidence="10">Ubiquitin-specific-processing protease 2</fullName>
    </alternativeName>
</protein>
<keyword evidence="3" id="KW-0645">Protease</keyword>
<evidence type="ECO:0000313" key="13">
    <source>
        <dbReference type="Proteomes" id="UP000000707"/>
    </source>
</evidence>
<feature type="domain" description="USP" evidence="11">
    <location>
        <begin position="659"/>
        <end position="1186"/>
    </location>
</feature>
<dbReference type="AlphaFoldDB" id="G3BCJ5"/>
<dbReference type="InterPro" id="IPR018200">
    <property type="entry name" value="USP_CS"/>
</dbReference>
<dbReference type="InterPro" id="IPR044635">
    <property type="entry name" value="UBP14-like"/>
</dbReference>
<dbReference type="SUPFAM" id="SSF54001">
    <property type="entry name" value="Cysteine proteinases"/>
    <property type="match status" value="1"/>
</dbReference>
<dbReference type="GO" id="GO:0004843">
    <property type="term" value="F:cysteine-type deubiquitinase activity"/>
    <property type="evidence" value="ECO:0007669"/>
    <property type="project" value="UniProtKB-EC"/>
</dbReference>
<gene>
    <name evidence="12" type="ORF">CANTEDRAFT_111339</name>
</gene>
<dbReference type="InterPro" id="IPR001394">
    <property type="entry name" value="Peptidase_C19_UCH"/>
</dbReference>
<dbReference type="MEROPS" id="C19.003"/>
<evidence type="ECO:0000256" key="7">
    <source>
        <dbReference type="ARBA" id="ARBA00040966"/>
    </source>
</evidence>
<dbReference type="InterPro" id="IPR038765">
    <property type="entry name" value="Papain-like_cys_pep_sf"/>
</dbReference>
<dbReference type="Gene3D" id="3.90.70.10">
    <property type="entry name" value="Cysteine proteinases"/>
    <property type="match status" value="1"/>
</dbReference>
<dbReference type="eggNOG" id="KOG1863">
    <property type="taxonomic scope" value="Eukaryota"/>
</dbReference>
<comment type="catalytic activity">
    <reaction evidence="1">
        <text>Thiol-dependent hydrolysis of ester, thioester, amide, peptide and isopeptide bonds formed by the C-terminal Gly of ubiquitin (a 76-residue protein attached to proteins as an intracellular targeting signal).</text>
        <dbReference type="EC" id="3.4.19.12"/>
    </reaction>
</comment>
<dbReference type="GO" id="GO:0043161">
    <property type="term" value="P:proteasome-mediated ubiquitin-dependent protein catabolic process"/>
    <property type="evidence" value="ECO:0007669"/>
    <property type="project" value="InterPro"/>
</dbReference>
<evidence type="ECO:0000313" key="12">
    <source>
        <dbReference type="EMBL" id="EGV60179.1"/>
    </source>
</evidence>
<dbReference type="PROSITE" id="PS00972">
    <property type="entry name" value="USP_1"/>
    <property type="match status" value="1"/>
</dbReference>
<proteinExistence type="predicted"/>
<evidence type="ECO:0000256" key="2">
    <source>
        <dbReference type="ARBA" id="ARBA00012759"/>
    </source>
</evidence>
<dbReference type="OrthoDB" id="2420415at2759"/>
<dbReference type="InterPro" id="IPR028889">
    <property type="entry name" value="USP"/>
</dbReference>
<accession>G3BCJ5</accession>
<dbReference type="CDD" id="cd02666">
    <property type="entry name" value="Peptidase_C19J"/>
    <property type="match status" value="1"/>
</dbReference>
<dbReference type="FunFam" id="3.90.70.10:FF:000176">
    <property type="entry name" value="Ubiquitin-specific protease"/>
    <property type="match status" value="1"/>
</dbReference>
<evidence type="ECO:0000256" key="5">
    <source>
        <dbReference type="ARBA" id="ARBA00022801"/>
    </source>
</evidence>
<keyword evidence="13" id="KW-1185">Reference proteome</keyword>
<organism evidence="13">
    <name type="scientific">Candida tenuis (strain ATCC 10573 / BCRC 21748 / CBS 615 / JCM 9827 / NBRC 10315 / NRRL Y-1498 / VKM Y-70)</name>
    <name type="common">Yeast</name>
    <name type="synonym">Yamadazyma tenuis</name>
    <dbReference type="NCBI Taxonomy" id="590646"/>
    <lineage>
        <taxon>Eukaryota</taxon>
        <taxon>Fungi</taxon>
        <taxon>Dikarya</taxon>
        <taxon>Ascomycota</taxon>
        <taxon>Saccharomycotina</taxon>
        <taxon>Pichiomycetes</taxon>
        <taxon>Debaryomycetaceae</taxon>
        <taxon>Yamadazyma</taxon>
    </lineage>
</organism>
<evidence type="ECO:0000256" key="1">
    <source>
        <dbReference type="ARBA" id="ARBA00000707"/>
    </source>
</evidence>
<keyword evidence="5" id="KW-0378">Hydrolase</keyword>
<dbReference type="PANTHER" id="PTHR43982">
    <property type="entry name" value="UBIQUITIN CARBOXYL-TERMINAL HYDROLASE"/>
    <property type="match status" value="1"/>
</dbReference>
<keyword evidence="6" id="KW-0788">Thiol protease</keyword>
<name>G3BCJ5_CANTC</name>
<evidence type="ECO:0000256" key="6">
    <source>
        <dbReference type="ARBA" id="ARBA00022807"/>
    </source>
</evidence>
<dbReference type="GeneID" id="18246269"/>
<dbReference type="PANTHER" id="PTHR43982:SF6">
    <property type="entry name" value="UBIQUITIN CARBOXYL-TERMINAL HYDROLASE 2-RELATED"/>
    <property type="match status" value="1"/>
</dbReference>
<dbReference type="HOGENOM" id="CLU_003155_1_0_1"/>
<dbReference type="Pfam" id="PF13446">
    <property type="entry name" value="RPT"/>
    <property type="match status" value="3"/>
</dbReference>
<evidence type="ECO:0000256" key="3">
    <source>
        <dbReference type="ARBA" id="ARBA00022670"/>
    </source>
</evidence>
<evidence type="ECO:0000256" key="9">
    <source>
        <dbReference type="ARBA" id="ARBA00042236"/>
    </source>
</evidence>
<reference evidence="12 13" key="1">
    <citation type="journal article" date="2011" name="Proc. Natl. Acad. Sci. U.S.A.">
        <title>Comparative genomics of xylose-fermenting fungi for enhanced biofuel production.</title>
        <authorList>
            <person name="Wohlbach D.J."/>
            <person name="Kuo A."/>
            <person name="Sato T.K."/>
            <person name="Potts K.M."/>
            <person name="Salamov A.A."/>
            <person name="LaButti K.M."/>
            <person name="Sun H."/>
            <person name="Clum A."/>
            <person name="Pangilinan J.L."/>
            <person name="Lindquist E.A."/>
            <person name="Lucas S."/>
            <person name="Lapidus A."/>
            <person name="Jin M."/>
            <person name="Gunawan C."/>
            <person name="Balan V."/>
            <person name="Dale B.E."/>
            <person name="Jeffries T.W."/>
            <person name="Zinkel R."/>
            <person name="Barry K.W."/>
            <person name="Grigoriev I.V."/>
            <person name="Gasch A.P."/>
        </authorList>
    </citation>
    <scope>NUCLEOTIDE SEQUENCE [LARGE SCALE GENOMIC DNA]</scope>
    <source>
        <strain evidence="13">ATCC 10573 / BCRC 21748 / CBS 615 / JCM 9827 / NBRC 10315 / NRRL Y-1498 / VKM Y-70</strain>
    </source>
</reference>
<dbReference type="KEGG" id="cten:18246269"/>
<keyword evidence="4" id="KW-0833">Ubl conjugation pathway</keyword>
<sequence length="1202" mass="137317">MGDSNNPFINSDYQVNSSHVYTKLAPEQLNPHPYKTLNRLLDDIKWCLPFRLRCATRSILHERPFEYAHELATLVRSTRTAPSVLLLNNELPFFKSREVSQLNDNHENQTLTSIRGLIMIDGKEPNHFRIQVLENKSPFFDSNSSVSKYEYHVIDKSLLSSDDLKQFEASDFPSVSANLVDEVYVSTSNETPNHMLRISIFTSEFPHSAVQSISDSATIKERYLNETKNNPNLNPETIPNGLQCIQKLLNVLKGPLLLDSANEVKTIDLSNTSLASMVDIDLLLSDFGFTKNESILVPPKLSDFPSIRESYLRKVVELICLGKQMNVHPNDFNSNYSFSDSLSLIFSTFNEFDKQLSQTFSMHDKSSENSSWISLSCCSFFQDELIIKCFENTIASDPSNSIFYVDHLHNIIAMRNKGNSKLRSYVNSNARKGRLLGFSDYTRALADIGIVGVDGSPSELLSIDDDYIISVYESSVKQDFRNYSFFNRSLEKIAFVKNSDVLKEFLNDELLPVDLAIPELGIEEITEDDVVITAYEFKSEEISDSGELLTLKKALQSISINRKSFILMNYIESNLPELLGKYGQDFPINEALDIMESTPSTNEFELINKFQAKLMSSDIRVLRRALKSINNYRKSKIIEQFLRTGKLDPSLLPVENWPAGLDNIGNTCYLNSLLQYYFSIKPLRDMVLEFEEHDLNFMEGSERKIGGRKIDVNETKRASQFIYHLQALFHEMINTNKRCVQPSKGLAFLSFLPASQPVNFSSPLKDKNQHLVDGGHETNPILIDSDNDDVDDMVIDATNNSRDKTASLEEIQNPFSSDNDPMTVEDVLDGFSSSSSPATGGDESEVEAKVRILPINTEDLESTIEIGRQQDVTECIENVNFQIETALDPEVIEADGEQYDLIKKLFYGKTKQTITPIDGESKSRTSVERFSSLIINISDHPKNIYDALDNYFNADIVNLEEGLVKKSLTIIKLPDILQFQVQRVLFDRERLMAYKSIEPIPFSEKLYMDRYLETEDKDILDKREEVFQWKSEISQLQNQKHDILHVDETSKMNVIDSLITTKKYLQSIKDTESFGIDTDLIEYIQTQITSLNEKVVAINTSIEQLESNISSQFNDYQQIAYSIFAVFIHRGEASYGHYWIYIKDPHQHNIYRKYNDEIVTEVPESEVFNFIQGNTATPYYIAYVKEGLEHEYVEPLKRVVKC</sequence>
<dbReference type="GO" id="GO:0070628">
    <property type="term" value="F:proteasome binding"/>
    <property type="evidence" value="ECO:0007669"/>
    <property type="project" value="TreeGrafter"/>
</dbReference>
<evidence type="ECO:0000256" key="4">
    <source>
        <dbReference type="ARBA" id="ARBA00022786"/>
    </source>
</evidence>